<organism evidence="2 3">
    <name type="scientific">Aldrovandia affinis</name>
    <dbReference type="NCBI Taxonomy" id="143900"/>
    <lineage>
        <taxon>Eukaryota</taxon>
        <taxon>Metazoa</taxon>
        <taxon>Chordata</taxon>
        <taxon>Craniata</taxon>
        <taxon>Vertebrata</taxon>
        <taxon>Euteleostomi</taxon>
        <taxon>Actinopterygii</taxon>
        <taxon>Neopterygii</taxon>
        <taxon>Teleostei</taxon>
        <taxon>Notacanthiformes</taxon>
        <taxon>Halosauridae</taxon>
        <taxon>Aldrovandia</taxon>
    </lineage>
</organism>
<keyword evidence="3" id="KW-1185">Reference proteome</keyword>
<feature type="compositionally biased region" description="Basic and acidic residues" evidence="1">
    <location>
        <begin position="87"/>
        <end position="97"/>
    </location>
</feature>
<dbReference type="Proteomes" id="UP001221898">
    <property type="component" value="Unassembled WGS sequence"/>
</dbReference>
<feature type="region of interest" description="Disordered" evidence="1">
    <location>
        <begin position="80"/>
        <end position="135"/>
    </location>
</feature>
<name>A0AAD7SUD0_9TELE</name>
<comment type="caution">
    <text evidence="2">The sequence shown here is derived from an EMBL/GenBank/DDBJ whole genome shotgun (WGS) entry which is preliminary data.</text>
</comment>
<evidence type="ECO:0000313" key="3">
    <source>
        <dbReference type="Proteomes" id="UP001221898"/>
    </source>
</evidence>
<feature type="region of interest" description="Disordered" evidence="1">
    <location>
        <begin position="1"/>
        <end position="49"/>
    </location>
</feature>
<dbReference type="EMBL" id="JAINUG010000032">
    <property type="protein sequence ID" value="KAJ8408984.1"/>
    <property type="molecule type" value="Genomic_DNA"/>
</dbReference>
<proteinExistence type="predicted"/>
<sequence>MQGGPSAGERCAGSLRGRRTGDATAGQWLGGGGSGAQSGCPALCCEPAPPDPQAAVSLTGVWLQLPSHVIMEINRLNKQRRGVTHFSPREKKKEKTLIKSKRKYGSKGARERRRVASAYPQGLPPAETSGEKKSP</sequence>
<reference evidence="2" key="1">
    <citation type="journal article" date="2023" name="Science">
        <title>Genome structures resolve the early diversification of teleost fishes.</title>
        <authorList>
            <person name="Parey E."/>
            <person name="Louis A."/>
            <person name="Montfort J."/>
            <person name="Bouchez O."/>
            <person name="Roques C."/>
            <person name="Iampietro C."/>
            <person name="Lluch J."/>
            <person name="Castinel A."/>
            <person name="Donnadieu C."/>
            <person name="Desvignes T."/>
            <person name="Floi Bucao C."/>
            <person name="Jouanno E."/>
            <person name="Wen M."/>
            <person name="Mejri S."/>
            <person name="Dirks R."/>
            <person name="Jansen H."/>
            <person name="Henkel C."/>
            <person name="Chen W.J."/>
            <person name="Zahm M."/>
            <person name="Cabau C."/>
            <person name="Klopp C."/>
            <person name="Thompson A.W."/>
            <person name="Robinson-Rechavi M."/>
            <person name="Braasch I."/>
            <person name="Lecointre G."/>
            <person name="Bobe J."/>
            <person name="Postlethwait J.H."/>
            <person name="Berthelot C."/>
            <person name="Roest Crollius H."/>
            <person name="Guiguen Y."/>
        </authorList>
    </citation>
    <scope>NUCLEOTIDE SEQUENCE</scope>
    <source>
        <strain evidence="2">NC1722</strain>
    </source>
</reference>
<evidence type="ECO:0000256" key="1">
    <source>
        <dbReference type="SAM" id="MobiDB-lite"/>
    </source>
</evidence>
<evidence type="ECO:0000313" key="2">
    <source>
        <dbReference type="EMBL" id="KAJ8408984.1"/>
    </source>
</evidence>
<accession>A0AAD7SUD0</accession>
<feature type="compositionally biased region" description="Basic residues" evidence="1">
    <location>
        <begin position="98"/>
        <end position="115"/>
    </location>
</feature>
<protein>
    <submittedName>
        <fullName evidence="2">Uncharacterized protein</fullName>
    </submittedName>
</protein>
<dbReference type="AlphaFoldDB" id="A0AAD7SUD0"/>
<gene>
    <name evidence="2" type="ORF">AAFF_G00240050</name>
</gene>